<dbReference type="GO" id="GO:0098793">
    <property type="term" value="C:presynapse"/>
    <property type="evidence" value="ECO:0007669"/>
    <property type="project" value="GOC"/>
</dbReference>
<dbReference type="PANTHER" id="PTHR31640:SF1">
    <property type="entry name" value="BRIDGE-LIKE LIPID TRANSFER PROTEIN FAMILY MEMBER 1"/>
    <property type="match status" value="1"/>
</dbReference>
<proteinExistence type="predicted"/>
<feature type="domain" description="Bridge-like lipid transfer protein family member 1 C-terminal" evidence="1">
    <location>
        <begin position="212"/>
        <end position="307"/>
    </location>
</feature>
<evidence type="ECO:0000313" key="2">
    <source>
        <dbReference type="EMBL" id="CAF5187764.1"/>
    </source>
</evidence>
<dbReference type="EMBL" id="CAJOBI010322926">
    <property type="protein sequence ID" value="CAF5187764.1"/>
    <property type="molecule type" value="Genomic_DNA"/>
</dbReference>
<dbReference type="InterPro" id="IPR033616">
    <property type="entry name" value="BLTP1"/>
</dbReference>
<organism evidence="2 3">
    <name type="scientific">Rotaria magnacalcarata</name>
    <dbReference type="NCBI Taxonomy" id="392030"/>
    <lineage>
        <taxon>Eukaryota</taxon>
        <taxon>Metazoa</taxon>
        <taxon>Spiralia</taxon>
        <taxon>Gnathifera</taxon>
        <taxon>Rotifera</taxon>
        <taxon>Eurotatoria</taxon>
        <taxon>Bdelloidea</taxon>
        <taxon>Philodinida</taxon>
        <taxon>Philodinidae</taxon>
        <taxon>Rotaria</taxon>
    </lineage>
</organism>
<evidence type="ECO:0000259" key="1">
    <source>
        <dbReference type="Pfam" id="PF25040"/>
    </source>
</evidence>
<dbReference type="PANTHER" id="PTHR31640">
    <property type="entry name" value="TRANSMEMBRANE PROTEIN KIAA1109"/>
    <property type="match status" value="1"/>
</dbReference>
<accession>A0A8S3HUS3</accession>
<dbReference type="Pfam" id="PF25040">
    <property type="entry name" value="BLTP1_C"/>
    <property type="match status" value="3"/>
</dbReference>
<comment type="caution">
    <text evidence="2">The sequence shown here is derived from an EMBL/GenBank/DDBJ whole genome shotgun (WGS) entry which is preliminary data.</text>
</comment>
<protein>
    <recommendedName>
        <fullName evidence="1">Bridge-like lipid transfer protein family member 1 C-terminal domain-containing protein</fullName>
    </recommendedName>
</protein>
<dbReference type="AlphaFoldDB" id="A0A8S3HUS3"/>
<name>A0A8S3HUS3_9BILA</name>
<dbReference type="InterPro" id="IPR056742">
    <property type="entry name" value="BLTP1_C"/>
</dbReference>
<reference evidence="2" key="1">
    <citation type="submission" date="2021-02" db="EMBL/GenBank/DDBJ databases">
        <authorList>
            <person name="Nowell W R."/>
        </authorList>
    </citation>
    <scope>NUCLEOTIDE SEQUENCE</scope>
</reference>
<sequence length="307" mass="34418">QSSTTSFPIDVVVSLFIQPSVLLFTCLPTHPMECELRLPTVAVVFSSKRALPDNIPSSITTLENDSEQIIENSLGGLSFSLYMKDFKLNVYHPFSGESKVHLFEDIRSGQLQTRNALAVSVHSVSFNISRTRYTLIERDGELLNSIQLSVIGQISKAQFEYDIRRFSEILTFPKIWYNRSLARRLFLGDENLPTTISSSTTITRPIAPIRIKTTANKQLRKEARVLLAIQLKELQISMRMSNVMGKVEWNTTDVCSTGSLTLTSDGQRAIFFSLGLQKSLFQAEQGIVGGNIKLQNLRTTGNVFLHP</sequence>
<dbReference type="Proteomes" id="UP000676336">
    <property type="component" value="Unassembled WGS sequence"/>
</dbReference>
<evidence type="ECO:0000313" key="3">
    <source>
        <dbReference type="Proteomes" id="UP000676336"/>
    </source>
</evidence>
<feature type="domain" description="Bridge-like lipid transfer protein family member 1 C-terminal" evidence="1">
    <location>
        <begin position="75"/>
        <end position="195"/>
    </location>
</feature>
<feature type="non-terminal residue" evidence="2">
    <location>
        <position position="1"/>
    </location>
</feature>
<feature type="domain" description="Bridge-like lipid transfer protein family member 1 C-terminal" evidence="1">
    <location>
        <begin position="2"/>
        <end position="50"/>
    </location>
</feature>
<dbReference type="GO" id="GO:0048488">
    <property type="term" value="P:synaptic vesicle endocytosis"/>
    <property type="evidence" value="ECO:0007669"/>
    <property type="project" value="TreeGrafter"/>
</dbReference>
<gene>
    <name evidence="2" type="ORF">SMN809_LOCUS71102</name>
</gene>